<keyword evidence="1" id="KW-0812">Transmembrane</keyword>
<accession>A0A918FVZ1</accession>
<comment type="caution">
    <text evidence="2">The sequence shown here is derived from an EMBL/GenBank/DDBJ whole genome shotgun (WGS) entry which is preliminary data.</text>
</comment>
<dbReference type="RefSeq" id="WP_190150148.1">
    <property type="nucleotide sequence ID" value="NZ_BMTL01000013.1"/>
</dbReference>
<dbReference type="EMBL" id="BMTL01000013">
    <property type="protein sequence ID" value="GGR92526.1"/>
    <property type="molecule type" value="Genomic_DNA"/>
</dbReference>
<dbReference type="AlphaFoldDB" id="A0A918FVZ1"/>
<feature type="transmembrane region" description="Helical" evidence="1">
    <location>
        <begin position="67"/>
        <end position="86"/>
    </location>
</feature>
<evidence type="ECO:0000313" key="3">
    <source>
        <dbReference type="Proteomes" id="UP000606194"/>
    </source>
</evidence>
<sequence length="241" mass="24740">MRWWRRAPRDVEPRLAGHLRASVWGPAEFVGLPPWWLVGEGVLAAALAVASIVGTSVFGAWTGRPGLADGAVGLVCALALVVHLIVVRAGRALVGVVAVLAACLAAQAPQAAAGVVLGEQGRVQSVVVTSVRDEGAVRGGRGRYLCSVADRRGVPLQVRVWRGCGQATRPGDALAVVYDPRGRVPPRGVGAGVGALRALLGLTGWAAALVAATVVAVVRSYRMTVPSAGRRDGAGTEWSSG</sequence>
<proteinExistence type="predicted"/>
<reference evidence="2" key="1">
    <citation type="journal article" date="2014" name="Int. J. Syst. Evol. Microbiol.">
        <title>Complete genome sequence of Corynebacterium casei LMG S-19264T (=DSM 44701T), isolated from a smear-ripened cheese.</title>
        <authorList>
            <consortium name="US DOE Joint Genome Institute (JGI-PGF)"/>
            <person name="Walter F."/>
            <person name="Albersmeier A."/>
            <person name="Kalinowski J."/>
            <person name="Ruckert C."/>
        </authorList>
    </citation>
    <scope>NUCLEOTIDE SEQUENCE</scope>
    <source>
        <strain evidence="2">JCM 4386</strain>
    </source>
</reference>
<dbReference type="Proteomes" id="UP000606194">
    <property type="component" value="Unassembled WGS sequence"/>
</dbReference>
<protein>
    <recommendedName>
        <fullName evidence="4">DUF3592 domain-containing protein</fullName>
    </recommendedName>
</protein>
<reference evidence="2" key="2">
    <citation type="submission" date="2020-09" db="EMBL/GenBank/DDBJ databases">
        <authorList>
            <person name="Sun Q."/>
            <person name="Ohkuma M."/>
        </authorList>
    </citation>
    <scope>NUCLEOTIDE SEQUENCE</scope>
    <source>
        <strain evidence="2">JCM 4386</strain>
    </source>
</reference>
<evidence type="ECO:0000313" key="2">
    <source>
        <dbReference type="EMBL" id="GGR92526.1"/>
    </source>
</evidence>
<keyword evidence="3" id="KW-1185">Reference proteome</keyword>
<feature type="transmembrane region" description="Helical" evidence="1">
    <location>
        <begin position="93"/>
        <end position="117"/>
    </location>
</feature>
<name>A0A918FVZ1_9ACTN</name>
<feature type="transmembrane region" description="Helical" evidence="1">
    <location>
        <begin position="198"/>
        <end position="221"/>
    </location>
</feature>
<gene>
    <name evidence="2" type="ORF">GCM10010269_34410</name>
</gene>
<keyword evidence="1" id="KW-0472">Membrane</keyword>
<evidence type="ECO:0008006" key="4">
    <source>
        <dbReference type="Google" id="ProtNLM"/>
    </source>
</evidence>
<evidence type="ECO:0000256" key="1">
    <source>
        <dbReference type="SAM" id="Phobius"/>
    </source>
</evidence>
<keyword evidence="1" id="KW-1133">Transmembrane helix</keyword>
<organism evidence="2 3">
    <name type="scientific">Streptomyces humidus</name>
    <dbReference type="NCBI Taxonomy" id="52259"/>
    <lineage>
        <taxon>Bacteria</taxon>
        <taxon>Bacillati</taxon>
        <taxon>Actinomycetota</taxon>
        <taxon>Actinomycetes</taxon>
        <taxon>Kitasatosporales</taxon>
        <taxon>Streptomycetaceae</taxon>
        <taxon>Streptomyces</taxon>
    </lineage>
</organism>
<feature type="transmembrane region" description="Helical" evidence="1">
    <location>
        <begin position="42"/>
        <end position="61"/>
    </location>
</feature>